<dbReference type="NCBIfam" id="TIGR03891">
    <property type="entry name" value="thiopep_ocin"/>
    <property type="match status" value="1"/>
</dbReference>
<evidence type="ECO:0000313" key="2">
    <source>
        <dbReference type="EMBL" id="ALG06353.1"/>
    </source>
</evidence>
<reference evidence="2 3" key="1">
    <citation type="submission" date="2015-07" db="EMBL/GenBank/DDBJ databases">
        <title>Genome sequencing of Kibdelosporangium phytohabitans.</title>
        <authorList>
            <person name="Qin S."/>
            <person name="Xing K."/>
        </authorList>
    </citation>
    <scope>NUCLEOTIDE SEQUENCE [LARGE SCALE GENOMIC DNA]</scope>
    <source>
        <strain evidence="2 3">KLBMP1111</strain>
    </source>
</reference>
<dbReference type="EMBL" id="CP012752">
    <property type="protein sequence ID" value="ALG06353.1"/>
    <property type="molecule type" value="Genomic_DNA"/>
</dbReference>
<dbReference type="STRING" id="860235.AOZ06_04930"/>
<proteinExistence type="predicted"/>
<dbReference type="Pfam" id="PF14028">
    <property type="entry name" value="Lant_dehydr_C"/>
    <property type="match status" value="1"/>
</dbReference>
<dbReference type="Proteomes" id="UP000063699">
    <property type="component" value="Chromosome"/>
</dbReference>
<feature type="domain" description="Thiopeptide-type bacteriocin biosynthesis" evidence="1">
    <location>
        <begin position="10"/>
        <end position="268"/>
    </location>
</feature>
<organism evidence="2 3">
    <name type="scientific">Kibdelosporangium phytohabitans</name>
    <dbReference type="NCBI Taxonomy" id="860235"/>
    <lineage>
        <taxon>Bacteria</taxon>
        <taxon>Bacillati</taxon>
        <taxon>Actinomycetota</taxon>
        <taxon>Actinomycetes</taxon>
        <taxon>Pseudonocardiales</taxon>
        <taxon>Pseudonocardiaceae</taxon>
        <taxon>Kibdelosporangium</taxon>
    </lineage>
</organism>
<keyword evidence="3" id="KW-1185">Reference proteome</keyword>
<dbReference type="InterPro" id="IPR023809">
    <property type="entry name" value="Thiopep_bacteriocin_synth_dom"/>
</dbReference>
<accession>A0A0N9HP31</accession>
<dbReference type="RefSeq" id="WP_054288329.1">
    <property type="nucleotide sequence ID" value="NZ_CP012752.1"/>
</dbReference>
<dbReference type="OrthoDB" id="4678170at2"/>
<gene>
    <name evidence="2" type="ORF">AOZ06_04930</name>
</gene>
<protein>
    <recommendedName>
        <fullName evidence="1">Thiopeptide-type bacteriocin biosynthesis domain-containing protein</fullName>
    </recommendedName>
</protein>
<dbReference type="AlphaFoldDB" id="A0A0N9HP31"/>
<name>A0A0N9HP31_9PSEU</name>
<sequence>MDTSPDHPAWQQVAVTFFDYATAEQVAAAHLLPIMERAETDGTVSSWWFIRKAPEWRLRYQPPHQNDTAAAQDTVHRALDTLRASGHIARWVEQIYEPEFHAFGGADAMTVAHHLFHLDSRHILTHVGNNRDQRRELTVLLCSNLMRAAGQDWYEQGDIWARIAHNRLLPPSIPIEQVHSAMPALHRLMTVDAGPTSPLAQPGGSLAHIAGWVAAFDTTGEHLNRLARNGTLQRGVRAVLAHHVLFHWNRLGLPHDTQAMLTHAAKAAVLSA</sequence>
<evidence type="ECO:0000313" key="3">
    <source>
        <dbReference type="Proteomes" id="UP000063699"/>
    </source>
</evidence>
<dbReference type="KEGG" id="kphy:AOZ06_04930"/>
<evidence type="ECO:0000259" key="1">
    <source>
        <dbReference type="Pfam" id="PF14028"/>
    </source>
</evidence>